<protein>
    <submittedName>
        <fullName evidence="2">Uncharacterized protein</fullName>
    </submittedName>
</protein>
<keyword evidence="1" id="KW-0472">Membrane</keyword>
<reference evidence="2" key="1">
    <citation type="submission" date="2022-07" db="EMBL/GenBank/DDBJ databases">
        <authorList>
            <person name="Macas J."/>
            <person name="Novak P."/>
            <person name="Neumann P."/>
        </authorList>
    </citation>
    <scope>NUCLEOTIDE SEQUENCE</scope>
</reference>
<evidence type="ECO:0000313" key="3">
    <source>
        <dbReference type="Proteomes" id="UP001152523"/>
    </source>
</evidence>
<accession>A0AAV0DY93</accession>
<feature type="transmembrane region" description="Helical" evidence="1">
    <location>
        <begin position="171"/>
        <end position="190"/>
    </location>
</feature>
<feature type="transmembrane region" description="Helical" evidence="1">
    <location>
        <begin position="96"/>
        <end position="118"/>
    </location>
</feature>
<name>A0AAV0DY93_9ASTE</name>
<feature type="transmembrane region" description="Helical" evidence="1">
    <location>
        <begin position="55"/>
        <end position="76"/>
    </location>
</feature>
<dbReference type="AlphaFoldDB" id="A0AAV0DY93"/>
<keyword evidence="3" id="KW-1185">Reference proteome</keyword>
<dbReference type="EMBL" id="CAMAPF010000171">
    <property type="protein sequence ID" value="CAH9110487.1"/>
    <property type="molecule type" value="Genomic_DNA"/>
</dbReference>
<comment type="caution">
    <text evidence="2">The sequence shown here is derived from an EMBL/GenBank/DDBJ whole genome shotgun (WGS) entry which is preliminary data.</text>
</comment>
<dbReference type="Proteomes" id="UP001152523">
    <property type="component" value="Unassembled WGS sequence"/>
</dbReference>
<gene>
    <name evidence="2" type="ORF">CEPIT_LOCUS19145</name>
</gene>
<keyword evidence="1" id="KW-1133">Transmembrane helix</keyword>
<feature type="transmembrane region" description="Helical" evidence="1">
    <location>
        <begin position="215"/>
        <end position="238"/>
    </location>
</feature>
<dbReference type="PANTHER" id="PTHR34967">
    <property type="entry name" value="OS02G0257200 PROTEIN"/>
    <property type="match status" value="1"/>
</dbReference>
<keyword evidence="1" id="KW-0812">Transmembrane</keyword>
<organism evidence="2 3">
    <name type="scientific">Cuscuta epithymum</name>
    <dbReference type="NCBI Taxonomy" id="186058"/>
    <lineage>
        <taxon>Eukaryota</taxon>
        <taxon>Viridiplantae</taxon>
        <taxon>Streptophyta</taxon>
        <taxon>Embryophyta</taxon>
        <taxon>Tracheophyta</taxon>
        <taxon>Spermatophyta</taxon>
        <taxon>Magnoliopsida</taxon>
        <taxon>eudicotyledons</taxon>
        <taxon>Gunneridae</taxon>
        <taxon>Pentapetalae</taxon>
        <taxon>asterids</taxon>
        <taxon>lamiids</taxon>
        <taxon>Solanales</taxon>
        <taxon>Convolvulaceae</taxon>
        <taxon>Cuscuteae</taxon>
        <taxon>Cuscuta</taxon>
        <taxon>Cuscuta subgen. Cuscuta</taxon>
    </lineage>
</organism>
<sequence>MVKLATARDCRTYGPGASRNRSEYINAGLYLFSTIVLLCGFAAELSREPKSGLVLLLFALVLVAVVNIHDLVAHLAGIDYRICLFAYDPQLALIEFAAPLMHILGCVCSFLGILFLFIKAEKGSDQFMELEKHGLNLLIAGPALWLLGSILNSCQIYERAGGHVQILQQSVHIPFLMASLLLLVGAILNYNDTQNHHHQHVAHHSRFKSLLGGKWVWLGICGSLLLFAGGLANVVKVFKMQQMDGEMRLEKLRGGAQDRLVRERDGRGMPLISGDFPPLIADDGCRWRRDRQPVEEGQQAAATTPTPYKDVLVSDV</sequence>
<proteinExistence type="predicted"/>
<feature type="transmembrane region" description="Helical" evidence="1">
    <location>
        <begin position="24"/>
        <end position="43"/>
    </location>
</feature>
<evidence type="ECO:0000256" key="1">
    <source>
        <dbReference type="SAM" id="Phobius"/>
    </source>
</evidence>
<dbReference type="PANTHER" id="PTHR34967:SF1">
    <property type="entry name" value="OS02G0257200 PROTEIN"/>
    <property type="match status" value="1"/>
</dbReference>
<evidence type="ECO:0000313" key="2">
    <source>
        <dbReference type="EMBL" id="CAH9110487.1"/>
    </source>
</evidence>